<evidence type="ECO:0000256" key="5">
    <source>
        <dbReference type="ARBA" id="ARBA00022679"/>
    </source>
</evidence>
<comment type="catalytic activity">
    <reaction evidence="8 9">
        <text>a 6-O-methyl-2'-deoxyguanosine in DNA + L-cysteinyl-[protein] = S-methyl-L-cysteinyl-[protein] + a 2'-deoxyguanosine in DNA</text>
        <dbReference type="Rhea" id="RHEA:24000"/>
        <dbReference type="Rhea" id="RHEA-COMP:10131"/>
        <dbReference type="Rhea" id="RHEA-COMP:10132"/>
        <dbReference type="Rhea" id="RHEA-COMP:11367"/>
        <dbReference type="Rhea" id="RHEA-COMP:11368"/>
        <dbReference type="ChEBI" id="CHEBI:29950"/>
        <dbReference type="ChEBI" id="CHEBI:82612"/>
        <dbReference type="ChEBI" id="CHEBI:85445"/>
        <dbReference type="ChEBI" id="CHEBI:85448"/>
        <dbReference type="EC" id="2.1.1.63"/>
    </reaction>
</comment>
<dbReference type="Pfam" id="PF02870">
    <property type="entry name" value="Methyltransf_1N"/>
    <property type="match status" value="1"/>
</dbReference>
<evidence type="ECO:0000259" key="10">
    <source>
        <dbReference type="Pfam" id="PF01035"/>
    </source>
</evidence>
<evidence type="ECO:0000259" key="11">
    <source>
        <dbReference type="Pfam" id="PF02870"/>
    </source>
</evidence>
<keyword evidence="3 9" id="KW-0963">Cytoplasm</keyword>
<evidence type="ECO:0000256" key="8">
    <source>
        <dbReference type="ARBA" id="ARBA00049348"/>
    </source>
</evidence>
<dbReference type="EC" id="2.1.1.63" evidence="9"/>
<dbReference type="SUPFAM" id="SSF53155">
    <property type="entry name" value="Methylated DNA-protein cysteine methyltransferase domain"/>
    <property type="match status" value="1"/>
</dbReference>
<dbReference type="Pfam" id="PF01035">
    <property type="entry name" value="DNA_binding_1"/>
    <property type="match status" value="1"/>
</dbReference>
<dbReference type="FunFam" id="1.10.10.10:FF:000214">
    <property type="entry name" value="Methylated-DNA--protein-cysteine methyltransferase"/>
    <property type="match status" value="1"/>
</dbReference>
<dbReference type="GO" id="GO:0005737">
    <property type="term" value="C:cytoplasm"/>
    <property type="evidence" value="ECO:0007669"/>
    <property type="project" value="UniProtKB-SubCell"/>
</dbReference>
<dbReference type="PANTHER" id="PTHR10815:SF5">
    <property type="entry name" value="METHYLATED-DNA--PROTEIN-CYSTEINE METHYLTRANSFERASE"/>
    <property type="match status" value="1"/>
</dbReference>
<dbReference type="GO" id="GO:0006307">
    <property type="term" value="P:DNA alkylation repair"/>
    <property type="evidence" value="ECO:0007669"/>
    <property type="project" value="UniProtKB-UniRule"/>
</dbReference>
<evidence type="ECO:0000313" key="13">
    <source>
        <dbReference type="Proteomes" id="UP000279384"/>
    </source>
</evidence>
<protein>
    <recommendedName>
        <fullName evidence="9">Methylated-DNA--protein-cysteine methyltransferase</fullName>
        <ecNumber evidence="9">2.1.1.63</ecNumber>
    </recommendedName>
    <alternativeName>
        <fullName evidence="9">6-O-methylguanine-DNA methyltransferase</fullName>
        <shortName evidence="9">MGMT</shortName>
    </alternativeName>
    <alternativeName>
        <fullName evidence="9">O-6-methylguanine-DNA-alkyltransferase</fullName>
    </alternativeName>
</protein>
<dbReference type="GO" id="GO:0032259">
    <property type="term" value="P:methylation"/>
    <property type="evidence" value="ECO:0007669"/>
    <property type="project" value="UniProtKB-KW"/>
</dbReference>
<feature type="domain" description="Methylguanine DNA methyltransferase ribonuclease-like" evidence="11">
    <location>
        <begin position="14"/>
        <end position="87"/>
    </location>
</feature>
<keyword evidence="5 9" id="KW-0808">Transferase</keyword>
<dbReference type="NCBIfam" id="TIGR00589">
    <property type="entry name" value="ogt"/>
    <property type="match status" value="1"/>
</dbReference>
<comment type="subcellular location">
    <subcellularLocation>
        <location evidence="9">Cytoplasm</location>
    </subcellularLocation>
</comment>
<dbReference type="HAMAP" id="MF_00772">
    <property type="entry name" value="OGT"/>
    <property type="match status" value="1"/>
</dbReference>
<sequence>MHSTQPAPILLHRFHSPLGPMFVCASEQGVCLLEFAVSQRNEREFEDLQRLLQTRIIAGENAHTRQAEVEIGEYFAGTRQQFEVALHLPGTAFQQQVWAALQQIPYGDTASYQQQAERLGNPAAIRAVAGANGANRVAIIVPCHRVIGKDGSLTGYGGGLQRKAWLLQHEQRSRFGDTQPQLF</sequence>
<dbReference type="EMBL" id="RBID01000013">
    <property type="protein sequence ID" value="RKQ60178.1"/>
    <property type="molecule type" value="Genomic_DNA"/>
</dbReference>
<comment type="function">
    <text evidence="9">Involved in the cellular defense against the biological effects of O6-methylguanine (O6-MeG) and O4-methylthymine (O4-MeT) in DNA. Repairs the methylated nucleobase in DNA by stoichiometrically transferring the methyl group to a cysteine residue in the enzyme. This is a suicide reaction: the enzyme is irreversibly inactivated.</text>
</comment>
<keyword evidence="7 9" id="KW-0234">DNA repair</keyword>
<dbReference type="AlphaFoldDB" id="A0A495BH88"/>
<dbReference type="InterPro" id="IPR036217">
    <property type="entry name" value="MethylDNA_cys_MeTrfase_DNAb"/>
</dbReference>
<dbReference type="RefSeq" id="WP_120810294.1">
    <property type="nucleotide sequence ID" value="NZ_RBID01000013.1"/>
</dbReference>
<comment type="catalytic activity">
    <reaction evidence="1 9">
        <text>a 4-O-methyl-thymidine in DNA + L-cysteinyl-[protein] = a thymidine in DNA + S-methyl-L-cysteinyl-[protein]</text>
        <dbReference type="Rhea" id="RHEA:53428"/>
        <dbReference type="Rhea" id="RHEA-COMP:10131"/>
        <dbReference type="Rhea" id="RHEA-COMP:10132"/>
        <dbReference type="Rhea" id="RHEA-COMP:13555"/>
        <dbReference type="Rhea" id="RHEA-COMP:13556"/>
        <dbReference type="ChEBI" id="CHEBI:29950"/>
        <dbReference type="ChEBI" id="CHEBI:82612"/>
        <dbReference type="ChEBI" id="CHEBI:137386"/>
        <dbReference type="ChEBI" id="CHEBI:137387"/>
        <dbReference type="EC" id="2.1.1.63"/>
    </reaction>
</comment>
<evidence type="ECO:0000256" key="1">
    <source>
        <dbReference type="ARBA" id="ARBA00001286"/>
    </source>
</evidence>
<dbReference type="InterPro" id="IPR036388">
    <property type="entry name" value="WH-like_DNA-bd_sf"/>
</dbReference>
<dbReference type="CDD" id="cd06445">
    <property type="entry name" value="ATase"/>
    <property type="match status" value="1"/>
</dbReference>
<dbReference type="InterPro" id="IPR001497">
    <property type="entry name" value="MethylDNA_cys_MeTrfase_AS"/>
</dbReference>
<gene>
    <name evidence="12" type="ORF">C8E02_1522</name>
</gene>
<proteinExistence type="inferred from homology"/>
<dbReference type="Gene3D" id="1.10.10.10">
    <property type="entry name" value="Winged helix-like DNA-binding domain superfamily/Winged helix DNA-binding domain"/>
    <property type="match status" value="1"/>
</dbReference>
<evidence type="ECO:0000313" key="12">
    <source>
        <dbReference type="EMBL" id="RKQ60178.1"/>
    </source>
</evidence>
<evidence type="ECO:0000256" key="3">
    <source>
        <dbReference type="ARBA" id="ARBA00022490"/>
    </source>
</evidence>
<dbReference type="GO" id="GO:0003908">
    <property type="term" value="F:methylated-DNA-[protein]-cysteine S-methyltransferase activity"/>
    <property type="evidence" value="ECO:0007669"/>
    <property type="project" value="UniProtKB-UniRule"/>
</dbReference>
<dbReference type="SUPFAM" id="SSF46767">
    <property type="entry name" value="Methylated DNA-protein cysteine methyltransferase, C-terminal domain"/>
    <property type="match status" value="1"/>
</dbReference>
<comment type="caution">
    <text evidence="12">The sequence shown here is derived from an EMBL/GenBank/DDBJ whole genome shotgun (WGS) entry which is preliminary data.</text>
</comment>
<dbReference type="InterPro" id="IPR014048">
    <property type="entry name" value="MethylDNA_cys_MeTrfase_DNA-bd"/>
</dbReference>
<accession>A0A495BH88</accession>
<evidence type="ECO:0000256" key="6">
    <source>
        <dbReference type="ARBA" id="ARBA00022763"/>
    </source>
</evidence>
<dbReference type="InterPro" id="IPR008332">
    <property type="entry name" value="MethylG_MeTrfase_N"/>
</dbReference>
<keyword evidence="4 9" id="KW-0489">Methyltransferase</keyword>
<feature type="active site" description="Nucleophile; methyl group acceptor" evidence="9">
    <location>
        <position position="143"/>
    </location>
</feature>
<dbReference type="Gene3D" id="3.30.160.70">
    <property type="entry name" value="Methylated DNA-protein cysteine methyltransferase domain"/>
    <property type="match status" value="1"/>
</dbReference>
<evidence type="ECO:0000256" key="4">
    <source>
        <dbReference type="ARBA" id="ARBA00022603"/>
    </source>
</evidence>
<keyword evidence="6 9" id="KW-0227">DNA damage</keyword>
<dbReference type="PROSITE" id="PS00374">
    <property type="entry name" value="MGMT"/>
    <property type="match status" value="1"/>
</dbReference>
<comment type="similarity">
    <text evidence="2 9">Belongs to the MGMT family.</text>
</comment>
<name>A0A495BH88_VOGIN</name>
<dbReference type="PANTHER" id="PTHR10815">
    <property type="entry name" value="METHYLATED-DNA--PROTEIN-CYSTEINE METHYLTRANSFERASE"/>
    <property type="match status" value="1"/>
</dbReference>
<feature type="domain" description="Methylated-DNA-[protein]-cysteine S-methyltransferase DNA binding" evidence="10">
    <location>
        <begin position="92"/>
        <end position="171"/>
    </location>
</feature>
<evidence type="ECO:0000256" key="2">
    <source>
        <dbReference type="ARBA" id="ARBA00008711"/>
    </source>
</evidence>
<comment type="miscellaneous">
    <text evidence="9">This enzyme catalyzes only one turnover and therefore is not strictly catalytic. According to one definition, an enzyme is a biocatalyst that acts repeatedly and over many reaction cycles.</text>
</comment>
<dbReference type="InterPro" id="IPR036631">
    <property type="entry name" value="MGMT_N_sf"/>
</dbReference>
<reference evidence="12 13" key="1">
    <citation type="submission" date="2018-10" db="EMBL/GenBank/DDBJ databases">
        <title>Genomic Encyclopedia of Type Strains, Phase IV (KMG-IV): sequencing the most valuable type-strain genomes for metagenomic binning, comparative biology and taxonomic classification.</title>
        <authorList>
            <person name="Goeker M."/>
        </authorList>
    </citation>
    <scope>NUCLEOTIDE SEQUENCE [LARGE SCALE GENOMIC DNA]</scope>
    <source>
        <strain evidence="12 13">DSM 3303</strain>
    </source>
</reference>
<evidence type="ECO:0000256" key="9">
    <source>
        <dbReference type="HAMAP-Rule" id="MF_00772"/>
    </source>
</evidence>
<evidence type="ECO:0000256" key="7">
    <source>
        <dbReference type="ARBA" id="ARBA00023204"/>
    </source>
</evidence>
<organism evidence="12 13">
    <name type="scientific">Vogesella indigofera</name>
    <name type="common">Pseudomonas indigofera</name>
    <dbReference type="NCBI Taxonomy" id="45465"/>
    <lineage>
        <taxon>Bacteria</taxon>
        <taxon>Pseudomonadati</taxon>
        <taxon>Pseudomonadota</taxon>
        <taxon>Betaproteobacteria</taxon>
        <taxon>Neisseriales</taxon>
        <taxon>Chromobacteriaceae</taxon>
        <taxon>Vogesella</taxon>
    </lineage>
</organism>
<dbReference type="InterPro" id="IPR023546">
    <property type="entry name" value="MGMT"/>
</dbReference>
<dbReference type="Proteomes" id="UP000279384">
    <property type="component" value="Unassembled WGS sequence"/>
</dbReference>